<dbReference type="AlphaFoldDB" id="A0A1N6RPX4"/>
<dbReference type="PIRSF" id="PIRSF028589">
    <property type="entry name" value="UCP028589"/>
    <property type="match status" value="1"/>
</dbReference>
<organism evidence="1 2">
    <name type="scientific">Marinobacterium stanieri</name>
    <dbReference type="NCBI Taxonomy" id="49186"/>
    <lineage>
        <taxon>Bacteria</taxon>
        <taxon>Pseudomonadati</taxon>
        <taxon>Pseudomonadota</taxon>
        <taxon>Gammaproteobacteria</taxon>
        <taxon>Oceanospirillales</taxon>
        <taxon>Oceanospirillaceae</taxon>
        <taxon>Marinobacterium</taxon>
    </lineage>
</organism>
<keyword evidence="2" id="KW-1185">Reference proteome</keyword>
<evidence type="ECO:0000313" key="2">
    <source>
        <dbReference type="Proteomes" id="UP000186895"/>
    </source>
</evidence>
<dbReference type="Proteomes" id="UP000186895">
    <property type="component" value="Unassembled WGS sequence"/>
</dbReference>
<proteinExistence type="predicted"/>
<name>A0A1N6RPX4_9GAMM</name>
<protein>
    <submittedName>
        <fullName evidence="1">Uncharacterized protein</fullName>
    </submittedName>
</protein>
<sequence length="251" mass="26898">MKDFSLQGKVLLAENVNGKPLAARWVGDALVKAQFTANEEKRQESYSGTRRTSATMQTGVEGTFTITFNHGTPENFAIGLGGSVTDVAAASVTGEALPADLAAGDYIALEHVDLSSLALEDSDATPVALTEGTHYRIDDAKGGVIEILDPAALVQPFNADYDYGARKDIAVATERSIVRYLIVVAENTVDGAEDHARMEFYRAKFNMANEIDFHATTLSGLEVSGTLLNDPNNEVDPQLGGYGRLRMPEAV</sequence>
<reference evidence="1 2" key="1">
    <citation type="submission" date="2017-01" db="EMBL/GenBank/DDBJ databases">
        <authorList>
            <person name="Mah S.A."/>
            <person name="Swanson W.J."/>
            <person name="Moy G.W."/>
            <person name="Vacquier V.D."/>
        </authorList>
    </citation>
    <scope>NUCLEOTIDE SEQUENCE [LARGE SCALE GENOMIC DNA]</scope>
    <source>
        <strain evidence="1 2">DSM 7027</strain>
    </source>
</reference>
<evidence type="ECO:0000313" key="1">
    <source>
        <dbReference type="EMBL" id="SIQ30938.1"/>
    </source>
</evidence>
<dbReference type="EMBL" id="FTMN01000003">
    <property type="protein sequence ID" value="SIQ30938.1"/>
    <property type="molecule type" value="Genomic_DNA"/>
</dbReference>
<dbReference type="InterPro" id="IPR016893">
    <property type="entry name" value="UCP028589"/>
</dbReference>
<dbReference type="RefSeq" id="WP_076462581.1">
    <property type="nucleotide sequence ID" value="NZ_FTMN01000003.1"/>
</dbReference>
<dbReference type="STRING" id="49186.SAMN05421647_103460"/>
<accession>A0A1N6RPX4</accession>
<gene>
    <name evidence="1" type="ORF">SAMN05421647_103460</name>
</gene>